<name>A0AA40A9N5_9PEZI</name>
<evidence type="ECO:0000313" key="2">
    <source>
        <dbReference type="Proteomes" id="UP001172102"/>
    </source>
</evidence>
<dbReference type="EMBL" id="JAUKUA010000005">
    <property type="protein sequence ID" value="KAK0711834.1"/>
    <property type="molecule type" value="Genomic_DNA"/>
</dbReference>
<dbReference type="Proteomes" id="UP001172102">
    <property type="component" value="Unassembled WGS sequence"/>
</dbReference>
<accession>A0AA40A9N5</accession>
<reference evidence="1" key="1">
    <citation type="submission" date="2023-06" db="EMBL/GenBank/DDBJ databases">
        <title>Genome-scale phylogeny and comparative genomics of the fungal order Sordariales.</title>
        <authorList>
            <consortium name="Lawrence Berkeley National Laboratory"/>
            <person name="Hensen N."/>
            <person name="Bonometti L."/>
            <person name="Westerberg I."/>
            <person name="Brannstrom I.O."/>
            <person name="Guillou S."/>
            <person name="Cros-Aarteil S."/>
            <person name="Calhoun S."/>
            <person name="Haridas S."/>
            <person name="Kuo A."/>
            <person name="Mondo S."/>
            <person name="Pangilinan J."/>
            <person name="Riley R."/>
            <person name="Labutti K."/>
            <person name="Andreopoulos B."/>
            <person name="Lipzen A."/>
            <person name="Chen C."/>
            <person name="Yanf M."/>
            <person name="Daum C."/>
            <person name="Ng V."/>
            <person name="Clum A."/>
            <person name="Steindorff A."/>
            <person name="Ohm R."/>
            <person name="Martin F."/>
            <person name="Silar P."/>
            <person name="Natvig D."/>
            <person name="Lalanne C."/>
            <person name="Gautier V."/>
            <person name="Ament-Velasquez S.L."/>
            <person name="Kruys A."/>
            <person name="Hutchinson M.I."/>
            <person name="Powell A.J."/>
            <person name="Barry K."/>
            <person name="Miller A.N."/>
            <person name="Grigoriev I.V."/>
            <person name="Debuchy R."/>
            <person name="Gladieux P."/>
            <person name="Thoren M.H."/>
            <person name="Johannesson H."/>
        </authorList>
    </citation>
    <scope>NUCLEOTIDE SEQUENCE</scope>
    <source>
        <strain evidence="1">SMH4607-1</strain>
    </source>
</reference>
<evidence type="ECO:0000313" key="1">
    <source>
        <dbReference type="EMBL" id="KAK0711834.1"/>
    </source>
</evidence>
<proteinExistence type="predicted"/>
<gene>
    <name evidence="1" type="ORF">B0H67DRAFT_301646</name>
</gene>
<protein>
    <submittedName>
        <fullName evidence="1">Uncharacterized protein</fullName>
    </submittedName>
</protein>
<comment type="caution">
    <text evidence="1">The sequence shown here is derived from an EMBL/GenBank/DDBJ whole genome shotgun (WGS) entry which is preliminary data.</text>
</comment>
<keyword evidence="2" id="KW-1185">Reference proteome</keyword>
<dbReference type="AlphaFoldDB" id="A0AA40A9N5"/>
<organism evidence="1 2">
    <name type="scientific">Lasiosphaeris hirsuta</name>
    <dbReference type="NCBI Taxonomy" id="260670"/>
    <lineage>
        <taxon>Eukaryota</taxon>
        <taxon>Fungi</taxon>
        <taxon>Dikarya</taxon>
        <taxon>Ascomycota</taxon>
        <taxon>Pezizomycotina</taxon>
        <taxon>Sordariomycetes</taxon>
        <taxon>Sordariomycetidae</taxon>
        <taxon>Sordariales</taxon>
        <taxon>Lasiosphaeriaceae</taxon>
        <taxon>Lasiosphaeris</taxon>
    </lineage>
</organism>
<sequence length="106" mass="11224">MGFGYQKGAVLFSVGGIGIWPEYPGVRALRAVFGFFKKNLSINSEPKPSIIDGMEEFSSCHGFVVTTQVILTITDIPAALAGFETANHVDPSHVTANCLTTAGHPA</sequence>